<dbReference type="GO" id="GO:0043596">
    <property type="term" value="C:nuclear replication fork"/>
    <property type="evidence" value="ECO:0007669"/>
    <property type="project" value="TreeGrafter"/>
</dbReference>
<feature type="region of interest" description="Disordered" evidence="5">
    <location>
        <begin position="1305"/>
        <end position="1332"/>
    </location>
</feature>
<evidence type="ECO:0000256" key="2">
    <source>
        <dbReference type="ARBA" id="ARBA00022574"/>
    </source>
</evidence>
<dbReference type="Proteomes" id="UP000007350">
    <property type="component" value="Unassembled WGS sequence"/>
</dbReference>
<feature type="compositionally biased region" description="Low complexity" evidence="5">
    <location>
        <begin position="411"/>
        <end position="433"/>
    </location>
</feature>
<feature type="region of interest" description="Disordered" evidence="5">
    <location>
        <begin position="347"/>
        <end position="476"/>
    </location>
</feature>
<dbReference type="InterPro" id="IPR022100">
    <property type="entry name" value="WDHD1/CFT4_beta-prop_2nd"/>
</dbReference>
<evidence type="ECO:0000259" key="7">
    <source>
        <dbReference type="Pfam" id="PF20946"/>
    </source>
</evidence>
<feature type="compositionally biased region" description="Basic and acidic residues" evidence="5">
    <location>
        <begin position="374"/>
        <end position="399"/>
    </location>
</feature>
<evidence type="ECO:0000256" key="3">
    <source>
        <dbReference type="ARBA" id="ARBA00022737"/>
    </source>
</evidence>
<feature type="compositionally biased region" description="Polar residues" evidence="5">
    <location>
        <begin position="1109"/>
        <end position="1126"/>
    </location>
</feature>
<dbReference type="GO" id="GO:0006281">
    <property type="term" value="P:DNA repair"/>
    <property type="evidence" value="ECO:0007669"/>
    <property type="project" value="TreeGrafter"/>
</dbReference>
<feature type="region of interest" description="Disordered" evidence="5">
    <location>
        <begin position="1001"/>
        <end position="1145"/>
    </location>
</feature>
<evidence type="ECO:0000313" key="9">
    <source>
        <dbReference type="Proteomes" id="UP000007350"/>
    </source>
</evidence>
<dbReference type="OrthoDB" id="427368at2759"/>
<evidence type="ECO:0000256" key="5">
    <source>
        <dbReference type="SAM" id="MobiDB-lite"/>
    </source>
</evidence>
<protein>
    <submittedName>
        <fullName evidence="8">Uncharacterized protein</fullName>
    </submittedName>
</protein>
<dbReference type="InterPro" id="IPR015943">
    <property type="entry name" value="WD40/YVTN_repeat-like_dom_sf"/>
</dbReference>
<reference evidence="8 9" key="1">
    <citation type="journal article" date="2012" name="BMC Genomics">
        <title>Comparative genomic analysis of human infective Trypanosoma cruzi lineages with the bat-restricted subspecies T. cruzi marinkellei.</title>
        <authorList>
            <person name="Franzen O."/>
            <person name="Talavera-Lopez C."/>
            <person name="Ochaya S."/>
            <person name="Butler C.E."/>
            <person name="Messenger L.A."/>
            <person name="Lewis M.D."/>
            <person name="Llewellyn M.S."/>
            <person name="Marinkelle C.J."/>
            <person name="Tyler K.M."/>
            <person name="Miles M.A."/>
            <person name="Andersson B."/>
        </authorList>
    </citation>
    <scope>NUCLEOTIDE SEQUENCE [LARGE SCALE GENOMIC DNA]</scope>
    <source>
        <strain evidence="8 9">B7</strain>
    </source>
</reference>
<keyword evidence="3" id="KW-0677">Repeat</keyword>
<dbReference type="SMART" id="SM00320">
    <property type="entry name" value="WD40"/>
    <property type="match status" value="2"/>
</dbReference>
<organism evidence="8 9">
    <name type="scientific">Trypanosoma cruzi marinkellei</name>
    <dbReference type="NCBI Taxonomy" id="85056"/>
    <lineage>
        <taxon>Eukaryota</taxon>
        <taxon>Discoba</taxon>
        <taxon>Euglenozoa</taxon>
        <taxon>Kinetoplastea</taxon>
        <taxon>Metakinetoplastina</taxon>
        <taxon>Trypanosomatida</taxon>
        <taxon>Trypanosomatidae</taxon>
        <taxon>Trypanosoma</taxon>
        <taxon>Schizotrypanum</taxon>
    </lineage>
</organism>
<feature type="region of interest" description="Disordered" evidence="5">
    <location>
        <begin position="1162"/>
        <end position="1201"/>
    </location>
</feature>
<sequence>MLPQLQAHPAGATRVCVDGAHVLTGGIDGVVTFYPKKRWPSCKQLWARQCHDGAVTCVALHAALELAISCGRDGNVVLHENVLSASTSRVICRVTGEVRCVLFDTGRRRVFIGGDSLRCLQMSPQGCSVQTMPMNVPHPLVGLALSPCGNLIAMASASGAVGVVSACTSISTQTTPFSQEELSPEHQAAIERLKGVRFVLPNLLSPTAKRDDAVAYRLCWARGGDGSMLLLVPGVTEVQVLRFEEATSLPYKHRLRPVAGIDSFGMTDLLGITCYSLSANILCVVVVGTTGVVVAKVDARKWGVTRLQGQSFTDVTDVHVDAMSGDVVVGTRDGVVTYLRREAPKALGSKRTADAGAGPVAGNTDVSKRKKMRRENGLDDGDKAQDGVKKNLQDTRRQPDDDDGANGGIIGDSSSESGSDVDDGASSSSSTSVAKEDLRQVVDDLKRTNPHYKDGDSEEEEEEERPSRWRSQNPKEVLRIAEEACRRQRSVFLDDEAEESSENDSESNDVMEGEEYVSRGHGHDGQDDSGSVAATDANESLTSSHSPHDFSARATNAGTGKVVFDYSFQIGATPVGEEGSCYLAYNSVGYIHSTADGTNIHFHDMSIQAVRILERGTILMAALSPVGAAFVLTQDAEMDSVDDTPRLTLYYRTFVALGAQSDWRVRLYPGETVRCLTAGIRYTAVATSRYLRLFSLSGLELAVLSLFPRIVAMVGTNSSKIMHSFKADFDPLAVCYLESGGEMRLQVLDVGSRSVVLPPVVVPLTTHADGSLHQLQWMGWSEDGPLHFADTAGVLRMFTFNWGGSWIPVLDPRCMTDQTYNLWIWGVSDEAVFAYRSCKSDPPYPAAVASGLPTEHVRLFLPLTRCGTERDMVAWDHLLRREVRADEVKRRSTFYTAIIAKHDALHDKKIIELFKNALKEHQTTRALDLATYLELRDNIEVCAKEANAQGHGKLVQKLLALLEVRVKAKKKRRCALPLEGSVVSERERDLLLRKMLAKEKTSGDGGAVAGAPQPAEGVPAETEKEVLPPSSVGVLAVTTPERRSRVDDAPASVASPSRRHVTFTDQEGPSPTRRPAEVTTTTPSRSVNKESSHSPQQPPQSTTPPIRTKPQNPFSKSAKTTMMTFTSSSAQPPPVSRPSSSLVLGDSQSSMVLDMAEGLEAQKKQEQKSMSPAASLSKPNTDMKTRSPETSAAAATSAVSEVNRRMNSVPINGNKRVSSPVIDATKEHRRPAANLFCPKALPVARPAALVATADTTADVVVDPFLDKQEGGTPVTLEALLVDVGHEASQNVAPRSASFGEALRKRYREEEEEEHDEDGDRGVMDVAVPRMAC</sequence>
<evidence type="ECO:0000256" key="4">
    <source>
        <dbReference type="ARBA" id="ARBA00023242"/>
    </source>
</evidence>
<dbReference type="Pfam" id="PF20946">
    <property type="entry name" value="Ctf4_C"/>
    <property type="match status" value="1"/>
</dbReference>
<feature type="compositionally biased region" description="Basic and acidic residues" evidence="5">
    <location>
        <begin position="434"/>
        <end position="455"/>
    </location>
</feature>
<gene>
    <name evidence="8" type="ORF">MOQ_005664</name>
</gene>
<evidence type="ECO:0000259" key="6">
    <source>
        <dbReference type="Pfam" id="PF12341"/>
    </source>
</evidence>
<dbReference type="InterPro" id="IPR036322">
    <property type="entry name" value="WD40_repeat_dom_sf"/>
</dbReference>
<feature type="domain" description="WDHD1/CFT4 second beta-propeller" evidence="6">
    <location>
        <begin position="567"/>
        <end position="855"/>
    </location>
</feature>
<dbReference type="SUPFAM" id="SSF50978">
    <property type="entry name" value="WD40 repeat-like"/>
    <property type="match status" value="1"/>
</dbReference>
<evidence type="ECO:0000256" key="1">
    <source>
        <dbReference type="ARBA" id="ARBA00004123"/>
    </source>
</evidence>
<name>K2MXK5_TRYCR</name>
<comment type="caution">
    <text evidence="8">The sequence shown here is derived from an EMBL/GenBank/DDBJ whole genome shotgun (WGS) entry which is preliminary data.</text>
</comment>
<evidence type="ECO:0000313" key="8">
    <source>
        <dbReference type="EMBL" id="EKF30524.1"/>
    </source>
</evidence>
<feature type="region of interest" description="Disordered" evidence="5">
    <location>
        <begin position="491"/>
        <end position="553"/>
    </location>
</feature>
<comment type="subcellular location">
    <subcellularLocation>
        <location evidence="1">Nucleus</location>
    </subcellularLocation>
</comment>
<feature type="compositionally biased region" description="Polar residues" evidence="5">
    <location>
        <begin position="1168"/>
        <end position="1180"/>
    </location>
</feature>
<dbReference type="Gene3D" id="2.130.10.10">
    <property type="entry name" value="YVTN repeat-like/Quinoprotein amine dehydrogenase"/>
    <property type="match status" value="1"/>
</dbReference>
<accession>K2MXK5</accession>
<proteinExistence type="predicted"/>
<dbReference type="PANTHER" id="PTHR19932:SF10">
    <property type="entry name" value="WD REPEAT AND HMG-BOX DNA-BINDING PROTEIN 1"/>
    <property type="match status" value="1"/>
</dbReference>
<feature type="compositionally biased region" description="Acidic residues" evidence="5">
    <location>
        <begin position="493"/>
        <end position="515"/>
    </location>
</feature>
<dbReference type="GO" id="GO:0006261">
    <property type="term" value="P:DNA-templated DNA replication"/>
    <property type="evidence" value="ECO:0007669"/>
    <property type="project" value="TreeGrafter"/>
</dbReference>
<feature type="domain" description="WDHD1/CFT4 helical bundle" evidence="7">
    <location>
        <begin position="893"/>
        <end position="966"/>
    </location>
</feature>
<keyword evidence="4" id="KW-0539">Nucleus</keyword>
<dbReference type="EMBL" id="AHKC01012009">
    <property type="protein sequence ID" value="EKF30524.1"/>
    <property type="molecule type" value="Genomic_DNA"/>
</dbReference>
<feature type="compositionally biased region" description="Low complexity" evidence="5">
    <location>
        <begin position="1189"/>
        <end position="1201"/>
    </location>
</feature>
<keyword evidence="9" id="KW-1185">Reference proteome</keyword>
<dbReference type="InterPro" id="IPR001680">
    <property type="entry name" value="WD40_rpt"/>
</dbReference>
<dbReference type="GO" id="GO:0000278">
    <property type="term" value="P:mitotic cell cycle"/>
    <property type="evidence" value="ECO:0007669"/>
    <property type="project" value="TreeGrafter"/>
</dbReference>
<dbReference type="GO" id="GO:0003682">
    <property type="term" value="F:chromatin binding"/>
    <property type="evidence" value="ECO:0007669"/>
    <property type="project" value="TreeGrafter"/>
</dbReference>
<dbReference type="PANTHER" id="PTHR19932">
    <property type="entry name" value="WD REPEAT AND HMG-BOX DNA BINDING PROTEIN"/>
    <property type="match status" value="1"/>
</dbReference>
<dbReference type="Pfam" id="PF12341">
    <property type="entry name" value="Mcl1_mid"/>
    <property type="match status" value="1"/>
</dbReference>
<dbReference type="InterPro" id="IPR048591">
    <property type="entry name" value="WDHD1/CFT4_hel"/>
</dbReference>
<feature type="compositionally biased region" description="Basic and acidic residues" evidence="5">
    <location>
        <begin position="516"/>
        <end position="526"/>
    </location>
</feature>
<keyword evidence="2" id="KW-0853">WD repeat</keyword>